<proteinExistence type="predicted"/>
<evidence type="ECO:0000256" key="1">
    <source>
        <dbReference type="SAM" id="MobiDB-lite"/>
    </source>
</evidence>
<protein>
    <submittedName>
        <fullName evidence="2">Transcriptional regulator</fullName>
    </submittedName>
</protein>
<comment type="caution">
    <text evidence="2">The sequence shown here is derived from an EMBL/GenBank/DDBJ whole genome shotgun (WGS) entry which is preliminary data.</text>
</comment>
<name>A0ABW2TQ16_9PSEU</name>
<evidence type="ECO:0000313" key="3">
    <source>
        <dbReference type="Proteomes" id="UP001596512"/>
    </source>
</evidence>
<evidence type="ECO:0000313" key="2">
    <source>
        <dbReference type="EMBL" id="MFC7615476.1"/>
    </source>
</evidence>
<sequence>MRVQDHPGRPFAAAFDAAIAARGLTLDRIRRHLADHGIAVSTATLSYWRRDLRQPENERSLRAVAVLEELLGLRPATLTGLIAPRAPAAAGRVEPSSRTSRRSSPRSPCPVRGGGPWCRRTTCSRCRRTARKAVSARGS</sequence>
<reference evidence="3" key="1">
    <citation type="journal article" date="2019" name="Int. J. Syst. Evol. Microbiol.">
        <title>The Global Catalogue of Microorganisms (GCM) 10K type strain sequencing project: providing services to taxonomists for standard genome sequencing and annotation.</title>
        <authorList>
            <consortium name="The Broad Institute Genomics Platform"/>
            <consortium name="The Broad Institute Genome Sequencing Center for Infectious Disease"/>
            <person name="Wu L."/>
            <person name="Ma J."/>
        </authorList>
    </citation>
    <scope>NUCLEOTIDE SEQUENCE [LARGE SCALE GENOMIC DNA]</scope>
    <source>
        <strain evidence="3">JCM 17695</strain>
    </source>
</reference>
<accession>A0ABW2TQ16</accession>
<dbReference type="EMBL" id="JBHTEY010000004">
    <property type="protein sequence ID" value="MFC7615476.1"/>
    <property type="molecule type" value="Genomic_DNA"/>
</dbReference>
<organism evidence="2 3">
    <name type="scientific">Actinokineospora soli</name>
    <dbReference type="NCBI Taxonomy" id="1048753"/>
    <lineage>
        <taxon>Bacteria</taxon>
        <taxon>Bacillati</taxon>
        <taxon>Actinomycetota</taxon>
        <taxon>Actinomycetes</taxon>
        <taxon>Pseudonocardiales</taxon>
        <taxon>Pseudonocardiaceae</taxon>
        <taxon>Actinokineospora</taxon>
    </lineage>
</organism>
<keyword evidence="3" id="KW-1185">Reference proteome</keyword>
<gene>
    <name evidence="2" type="ORF">ACFQV2_20215</name>
</gene>
<feature type="region of interest" description="Disordered" evidence="1">
    <location>
        <begin position="84"/>
        <end position="114"/>
    </location>
</feature>
<dbReference type="Proteomes" id="UP001596512">
    <property type="component" value="Unassembled WGS sequence"/>
</dbReference>